<gene>
    <name evidence="3" type="ORF">C9994_02115</name>
</gene>
<dbReference type="CDD" id="cd07564">
    <property type="entry name" value="nitrilases_CHs"/>
    <property type="match status" value="1"/>
</dbReference>
<evidence type="ECO:0000313" key="3">
    <source>
        <dbReference type="EMBL" id="PTB97580.1"/>
    </source>
</evidence>
<comment type="caution">
    <text evidence="3">The sequence shown here is derived from an EMBL/GenBank/DDBJ whole genome shotgun (WGS) entry which is preliminary data.</text>
</comment>
<comment type="similarity">
    <text evidence="1">Belongs to the carbon-nitrogen hydrolase superfamily. Nitrilase family.</text>
</comment>
<dbReference type="PANTHER" id="PTHR46044:SF1">
    <property type="entry name" value="CN HYDROLASE DOMAIN-CONTAINING PROTEIN"/>
    <property type="match status" value="1"/>
</dbReference>
<dbReference type="InterPro" id="IPR036526">
    <property type="entry name" value="C-N_Hydrolase_sf"/>
</dbReference>
<sequence length="311" mass="34557">MRKYKVGCIQATPALFNKDKTMLIVEKWVKKAAQQEVKLLVFPESFIPAYPAGLGFGTVVGSRTEAGRDQFQRYWKNSIEVPGPETHQIAEWAKAYNMFITIGVTEKDAVSGTLYCSLLYFSPESGLMGKHRKLKPTAAERLIWGEGDGTTIATFDTEIGRLGGLICWENYMPLARMAIYQKGIQLYVAPSADARDSWNATMIHIACEGRCYVIGCNQYFTKSDYPEDLAPHLATDRPEILSRGGSVIVSPLGKILAGPLFNEEGLLTANIDLDEVVRSKMDFDAIGHYARNDVFKLSIEGQPEIKPDKTS</sequence>
<dbReference type="Pfam" id="PF00795">
    <property type="entry name" value="CN_hydrolase"/>
    <property type="match status" value="1"/>
</dbReference>
<protein>
    <submittedName>
        <fullName evidence="3">Nitrilase</fullName>
    </submittedName>
</protein>
<organism evidence="3 4">
    <name type="scientific">Marivirga lumbricoides</name>
    <dbReference type="NCBI Taxonomy" id="1046115"/>
    <lineage>
        <taxon>Bacteria</taxon>
        <taxon>Pseudomonadati</taxon>
        <taxon>Bacteroidota</taxon>
        <taxon>Cytophagia</taxon>
        <taxon>Cytophagales</taxon>
        <taxon>Marivirgaceae</taxon>
        <taxon>Marivirga</taxon>
    </lineage>
</organism>
<name>A0A2T4DUV4_9BACT</name>
<evidence type="ECO:0000313" key="4">
    <source>
        <dbReference type="Proteomes" id="UP000240608"/>
    </source>
</evidence>
<dbReference type="InterPro" id="IPR044149">
    <property type="entry name" value="Nitrilases_CHs"/>
</dbReference>
<dbReference type="InterPro" id="IPR003010">
    <property type="entry name" value="C-N_Hydrolase"/>
</dbReference>
<feature type="domain" description="CN hydrolase" evidence="2">
    <location>
        <begin position="4"/>
        <end position="273"/>
    </location>
</feature>
<dbReference type="PROSITE" id="PS50263">
    <property type="entry name" value="CN_HYDROLASE"/>
    <property type="match status" value="1"/>
</dbReference>
<dbReference type="PROSITE" id="PS00921">
    <property type="entry name" value="NITRIL_CHT_2"/>
    <property type="match status" value="1"/>
</dbReference>
<accession>A0A2T4DUV4</accession>
<evidence type="ECO:0000256" key="1">
    <source>
        <dbReference type="ARBA" id="ARBA00008129"/>
    </source>
</evidence>
<proteinExistence type="inferred from homology"/>
<dbReference type="SUPFAM" id="SSF56317">
    <property type="entry name" value="Carbon-nitrogen hydrolase"/>
    <property type="match status" value="1"/>
</dbReference>
<dbReference type="EMBL" id="PYVU01000010">
    <property type="protein sequence ID" value="PTB97580.1"/>
    <property type="molecule type" value="Genomic_DNA"/>
</dbReference>
<dbReference type="InterPro" id="IPR000132">
    <property type="entry name" value="Nitrilase/CN_hydratase_CS"/>
</dbReference>
<dbReference type="Proteomes" id="UP000240608">
    <property type="component" value="Unassembled WGS sequence"/>
</dbReference>
<dbReference type="PANTHER" id="PTHR46044">
    <property type="entry name" value="NITRILASE"/>
    <property type="match status" value="1"/>
</dbReference>
<dbReference type="Gene3D" id="3.60.110.10">
    <property type="entry name" value="Carbon-nitrogen hydrolase"/>
    <property type="match status" value="1"/>
</dbReference>
<reference evidence="3 4" key="1">
    <citation type="submission" date="2018-03" db="EMBL/GenBank/DDBJ databases">
        <title>Cross-interface Injection: A General Nanoliter Liquid Handling Method Applied to Single Cells Genome Amplification Automated Nanoliter Liquid Handling Applied to Single Cell Multiple Displacement Amplification.</title>
        <authorList>
            <person name="Yun J."/>
            <person name="Xu P."/>
            <person name="Xu J."/>
            <person name="Dai X."/>
            <person name="Wang Y."/>
            <person name="Zheng X."/>
            <person name="Cao C."/>
            <person name="Yi Q."/>
            <person name="Zhu Y."/>
            <person name="Wang L."/>
            <person name="Dong Z."/>
            <person name="Huang Y."/>
            <person name="Huang L."/>
            <person name="Du W."/>
        </authorList>
    </citation>
    <scope>NUCLEOTIDE SEQUENCE [LARGE SCALE GENOMIC DNA]</scope>
    <source>
        <strain evidence="3 4">Z-D1-2</strain>
    </source>
</reference>
<dbReference type="GO" id="GO:0000257">
    <property type="term" value="F:nitrilase activity"/>
    <property type="evidence" value="ECO:0007669"/>
    <property type="project" value="UniProtKB-ARBA"/>
</dbReference>
<evidence type="ECO:0000259" key="2">
    <source>
        <dbReference type="PROSITE" id="PS50263"/>
    </source>
</evidence>
<dbReference type="AlphaFoldDB" id="A0A2T4DUV4"/>